<reference evidence="1 2" key="1">
    <citation type="journal article" date="2014" name="Genome Announc.">
        <title>Draft Genome Sequence of Propane- and Butane-Oxidizing Actinobacterium Rhodococcus ruber IEGM 231.</title>
        <authorList>
            <person name="Ivshina I.B."/>
            <person name="Kuyukina M.S."/>
            <person name="Krivoruchko A.V."/>
            <person name="Barbe V."/>
            <person name="Fischer C."/>
        </authorList>
    </citation>
    <scope>NUCLEOTIDE SEQUENCE [LARGE SCALE GENOMIC DNA]</scope>
</reference>
<dbReference type="RefSeq" id="WP_010592053.1">
    <property type="nucleotide sequence ID" value="NZ_CP023714.1"/>
</dbReference>
<dbReference type="SUPFAM" id="SSF81923">
    <property type="entry name" value="Double Clp-N motif"/>
    <property type="match status" value="2"/>
</dbReference>
<gene>
    <name evidence="1" type="ORF">RHRU231_440018</name>
</gene>
<dbReference type="Pfam" id="PF02861">
    <property type="entry name" value="Clp_N"/>
    <property type="match status" value="2"/>
</dbReference>
<organism evidence="1 2">
    <name type="scientific">Rhodococcus ruber</name>
    <dbReference type="NCBI Taxonomy" id="1830"/>
    <lineage>
        <taxon>Bacteria</taxon>
        <taxon>Bacillati</taxon>
        <taxon>Actinomycetota</taxon>
        <taxon>Actinomycetes</taxon>
        <taxon>Mycobacteriales</taxon>
        <taxon>Nocardiaceae</taxon>
        <taxon>Rhodococcus</taxon>
    </lineage>
</organism>
<dbReference type="AlphaFoldDB" id="A0A098BJB1"/>
<name>A0A098BJB1_9NOCA</name>
<dbReference type="InterPro" id="IPR036628">
    <property type="entry name" value="Clp_N_dom_sf"/>
</dbReference>
<dbReference type="OrthoDB" id="3628183at2"/>
<dbReference type="GO" id="GO:0006508">
    <property type="term" value="P:proteolysis"/>
    <property type="evidence" value="ECO:0007669"/>
    <property type="project" value="UniProtKB-KW"/>
</dbReference>
<keyword evidence="1" id="KW-0645">Protease</keyword>
<dbReference type="InterPro" id="IPR004176">
    <property type="entry name" value="Clp_R_N"/>
</dbReference>
<keyword evidence="1" id="KW-0378">Hydrolase</keyword>
<sequence>MFERFTAGARAAVVTAQEEARELDARRIEPAHLLLGVLGTADTTLRDLLADLGLTAGTVRSELVRDAGMLGDEDAAALGAIGIDLDSVRARLEESFGEGVLDRGPGGGRRGPFARHLPFHPAAKKSLQLALREALARRDRVIGCEHLLLGILRSDDDRARTLVESHVPRRVLRDRLRDYRGRAA</sequence>
<proteinExistence type="predicted"/>
<dbReference type="PROSITE" id="PS51903">
    <property type="entry name" value="CLP_R"/>
    <property type="match status" value="1"/>
</dbReference>
<dbReference type="Gene3D" id="1.10.1780.10">
    <property type="entry name" value="Clp, N-terminal domain"/>
    <property type="match status" value="2"/>
</dbReference>
<evidence type="ECO:0000313" key="1">
    <source>
        <dbReference type="EMBL" id="CDZ88824.1"/>
    </source>
</evidence>
<accession>A0A098BJB1</accession>
<dbReference type="KEGG" id="rrz:CS378_08620"/>
<dbReference type="Proteomes" id="UP000042997">
    <property type="component" value="Unassembled WGS sequence"/>
</dbReference>
<evidence type="ECO:0000313" key="2">
    <source>
        <dbReference type="Proteomes" id="UP000042997"/>
    </source>
</evidence>
<protein>
    <submittedName>
        <fullName evidence="1">Putative Clp protease subunit</fullName>
    </submittedName>
</protein>
<dbReference type="eggNOG" id="COG0542">
    <property type="taxonomic scope" value="Bacteria"/>
</dbReference>
<dbReference type="EMBL" id="CCSD01000055">
    <property type="protein sequence ID" value="CDZ88824.1"/>
    <property type="molecule type" value="Genomic_DNA"/>
</dbReference>
<dbReference type="GO" id="GO:0008233">
    <property type="term" value="F:peptidase activity"/>
    <property type="evidence" value="ECO:0007669"/>
    <property type="project" value="UniProtKB-KW"/>
</dbReference>